<reference evidence="2" key="1">
    <citation type="journal article" date="2014" name="Int. J. Syst. Evol. Microbiol.">
        <title>Complete genome sequence of Corynebacterium casei LMG S-19264T (=DSM 44701T), isolated from a smear-ripened cheese.</title>
        <authorList>
            <consortium name="US DOE Joint Genome Institute (JGI-PGF)"/>
            <person name="Walter F."/>
            <person name="Albersmeier A."/>
            <person name="Kalinowski J."/>
            <person name="Ruckert C."/>
        </authorList>
    </citation>
    <scope>NUCLEOTIDE SEQUENCE</scope>
    <source>
        <strain evidence="2">JCM 15759</strain>
    </source>
</reference>
<protein>
    <submittedName>
        <fullName evidence="2">Uncharacterized protein</fullName>
    </submittedName>
</protein>
<dbReference type="EMBL" id="BMON01000005">
    <property type="protein sequence ID" value="GGM50492.1"/>
    <property type="molecule type" value="Genomic_DNA"/>
</dbReference>
<name>A0A830FRI7_HALAR</name>
<dbReference type="Proteomes" id="UP000656367">
    <property type="component" value="Unassembled WGS sequence"/>
</dbReference>
<proteinExistence type="predicted"/>
<evidence type="ECO:0000313" key="2">
    <source>
        <dbReference type="EMBL" id="GGM50492.1"/>
    </source>
</evidence>
<sequence>MDLVSGRRLVLALLYLESEAMALVAVVRELALQKAGLAALLAAGLVALPPESLLTIAEMLGLAVLEPLQTVSRRRVRCRTSTPRKPHAAGGRSATYPRKPHADRGR</sequence>
<evidence type="ECO:0000256" key="1">
    <source>
        <dbReference type="SAM" id="MobiDB-lite"/>
    </source>
</evidence>
<feature type="compositionally biased region" description="Basic residues" evidence="1">
    <location>
        <begin position="75"/>
        <end position="87"/>
    </location>
</feature>
<reference evidence="2" key="2">
    <citation type="submission" date="2020-09" db="EMBL/GenBank/DDBJ databases">
        <authorList>
            <person name="Sun Q."/>
            <person name="Ohkuma M."/>
        </authorList>
    </citation>
    <scope>NUCLEOTIDE SEQUENCE</scope>
    <source>
        <strain evidence="2">JCM 15759</strain>
    </source>
</reference>
<comment type="caution">
    <text evidence="2">The sequence shown here is derived from an EMBL/GenBank/DDBJ whole genome shotgun (WGS) entry which is preliminary data.</text>
</comment>
<dbReference type="AlphaFoldDB" id="A0A830FRI7"/>
<feature type="region of interest" description="Disordered" evidence="1">
    <location>
        <begin position="75"/>
        <end position="106"/>
    </location>
</feature>
<gene>
    <name evidence="2" type="ORF">GCM10009006_34530</name>
</gene>
<evidence type="ECO:0000313" key="3">
    <source>
        <dbReference type="Proteomes" id="UP000656367"/>
    </source>
</evidence>
<accession>A0A830FRI7</accession>
<organism evidence="2 3">
    <name type="scientific">Haloarcula argentinensis</name>
    <dbReference type="NCBI Taxonomy" id="43776"/>
    <lineage>
        <taxon>Archaea</taxon>
        <taxon>Methanobacteriati</taxon>
        <taxon>Methanobacteriota</taxon>
        <taxon>Stenosarchaea group</taxon>
        <taxon>Halobacteria</taxon>
        <taxon>Halobacteriales</taxon>
        <taxon>Haloarculaceae</taxon>
        <taxon>Haloarcula</taxon>
    </lineage>
</organism>